<evidence type="ECO:0000259" key="3">
    <source>
        <dbReference type="PROSITE" id="PS00624"/>
    </source>
</evidence>
<dbReference type="InterPro" id="IPR007867">
    <property type="entry name" value="GMC_OxRtase_C"/>
</dbReference>
<keyword evidence="2" id="KW-0285">Flavoprotein</keyword>
<dbReference type="Pfam" id="PF05199">
    <property type="entry name" value="GMC_oxred_C"/>
    <property type="match status" value="1"/>
</dbReference>
<dbReference type="InterPro" id="IPR036188">
    <property type="entry name" value="FAD/NAD-bd_sf"/>
</dbReference>
<evidence type="ECO:0000313" key="4">
    <source>
        <dbReference type="EMBL" id="ANH22758.1"/>
    </source>
</evidence>
<dbReference type="EMBL" id="KU202373">
    <property type="protein sequence ID" value="ANH22758.1"/>
    <property type="molecule type" value="Genomic_DNA"/>
</dbReference>
<dbReference type="Gene3D" id="3.50.50.60">
    <property type="entry name" value="FAD/NAD(P)-binding domain"/>
    <property type="match status" value="1"/>
</dbReference>
<feature type="non-terminal residue" evidence="4">
    <location>
        <position position="605"/>
    </location>
</feature>
<dbReference type="Gene3D" id="3.30.560.10">
    <property type="entry name" value="Glucose Oxidase, domain 3"/>
    <property type="match status" value="1"/>
</dbReference>
<dbReference type="InterPro" id="IPR000172">
    <property type="entry name" value="GMC_OxRdtase_N"/>
</dbReference>
<keyword evidence="2" id="KW-0274">FAD</keyword>
<name>A0A173G975_9HYPO</name>
<comment type="similarity">
    <text evidence="1">Belongs to the GMC oxidoreductase family.</text>
</comment>
<dbReference type="Pfam" id="PF00732">
    <property type="entry name" value="GMC_oxred_N"/>
    <property type="match status" value="1"/>
</dbReference>
<reference evidence="4" key="1">
    <citation type="journal article" date="2016" name="BMC Genomics">
        <title>Genome sequence and comparative analysis of clavicipitaceous insect-pathogenic fungus Aschersonia badia with Metarhizium spp.</title>
        <authorList>
            <person name="Agrawal Y."/>
            <person name="Narwani T."/>
            <person name="Subramanian S."/>
        </authorList>
    </citation>
    <scope>NUCLEOTIDE SEQUENCE</scope>
    <source>
        <strain evidence="4">MTCC 10142</strain>
    </source>
</reference>
<dbReference type="PROSITE" id="PS00624">
    <property type="entry name" value="GMC_OXRED_2"/>
    <property type="match status" value="1"/>
</dbReference>
<feature type="binding site" evidence="2">
    <location>
        <position position="230"/>
    </location>
    <ligand>
        <name>FAD</name>
        <dbReference type="ChEBI" id="CHEBI:57692"/>
    </ligand>
</feature>
<evidence type="ECO:0000256" key="2">
    <source>
        <dbReference type="PIRSR" id="PIRSR000137-2"/>
    </source>
</evidence>
<organism evidence="4">
    <name type="scientific">Hypocrella siamensis</name>
    <dbReference type="NCBI Taxonomy" id="696354"/>
    <lineage>
        <taxon>Eukaryota</taxon>
        <taxon>Fungi</taxon>
        <taxon>Dikarya</taxon>
        <taxon>Ascomycota</taxon>
        <taxon>Pezizomycotina</taxon>
        <taxon>Sordariomycetes</taxon>
        <taxon>Hypocreomycetidae</taxon>
        <taxon>Hypocreales</taxon>
        <taxon>Clavicipitaceae</taxon>
        <taxon>Hypocrella</taxon>
    </lineage>
</organism>
<dbReference type="PANTHER" id="PTHR11552">
    <property type="entry name" value="GLUCOSE-METHANOL-CHOLINE GMC OXIDOREDUCTASE"/>
    <property type="match status" value="1"/>
</dbReference>
<dbReference type="PIRSF" id="PIRSF000137">
    <property type="entry name" value="Alcohol_oxidase"/>
    <property type="match status" value="1"/>
</dbReference>
<dbReference type="PANTHER" id="PTHR11552:SF210">
    <property type="entry name" value="GLUCOSE-METHANOL-CHOLINE OXIDOREDUCTASE N-TERMINAL DOMAIN-CONTAINING PROTEIN-RELATED"/>
    <property type="match status" value="1"/>
</dbReference>
<accession>A0A173G975</accession>
<dbReference type="SUPFAM" id="SSF54373">
    <property type="entry name" value="FAD-linked reductases, C-terminal domain"/>
    <property type="match status" value="1"/>
</dbReference>
<feature type="non-terminal residue" evidence="4">
    <location>
        <position position="1"/>
    </location>
</feature>
<evidence type="ECO:0000256" key="1">
    <source>
        <dbReference type="ARBA" id="ARBA00010790"/>
    </source>
</evidence>
<dbReference type="GO" id="GO:0050660">
    <property type="term" value="F:flavin adenine dinucleotide binding"/>
    <property type="evidence" value="ECO:0007669"/>
    <property type="project" value="InterPro"/>
</dbReference>
<feature type="domain" description="Glucose-methanol-choline oxidoreductase N-terminal" evidence="3">
    <location>
        <begin position="272"/>
        <end position="286"/>
    </location>
</feature>
<dbReference type="InterPro" id="IPR012132">
    <property type="entry name" value="GMC_OxRdtase"/>
</dbReference>
<sequence length="605" mass="64257">MDSEIYDFIIVGGGLAGLVLAARLSENPQIQVLVVEAGHDQSQDPRVTVPGLWSTLQGTESDWQFVTVPQEGLRNRRMKTPQGRLLGGSAALNGVGFAPPSKACVDAWAGLGNQGWDWPTFSRSLFRSFRFDSPSSSSAAAAIQGDGPIRLTVPDDDAQWKQVWSQTLAEHGIATGDAADLFSGHFCGALVAPDTVDSTTKQRSFPANTYLTEAAQSARQNLTIWTQTPVNKILFSAKSSADGDVTATGVEVTRDGRVLSVAARKEVLLTAGTLNSPRLLELSGVGDAERLSSMGIHVVVNNPYVGENLQNHPMFAVNYEIVEREGFATIDQLARQDPAAVAAAMEAYSKQQGPLAKGGANLAAQLPVLANVSDQGLAAAAFDLGGGKQEQRGNATAAFAEAHESYVRSASSSRNEASGVFFFAAGFSSSSDDGTMIPPPPGTEKYITIVSLLSHPLSRGSTHITSKDGSVAVDPRYFSHPADLEAHARHLQFVETLVATEPLAGFVKPGGKRGPKAPEAGGFAHLDRAKDYLRDMAIGAYHFTGTCTMMPREMGGVVDRQLRLYGCKNLRVCDASVVPFVPQANTQATVYGIAERAAEIIKADL</sequence>
<comment type="cofactor">
    <cofactor evidence="2">
        <name>FAD</name>
        <dbReference type="ChEBI" id="CHEBI:57692"/>
    </cofactor>
</comment>
<protein>
    <recommendedName>
        <fullName evidence="3">Glucose-methanol-choline oxidoreductase N-terminal domain-containing protein</fullName>
    </recommendedName>
</protein>
<dbReference type="AlphaFoldDB" id="A0A173G975"/>
<dbReference type="GO" id="GO:0016614">
    <property type="term" value="F:oxidoreductase activity, acting on CH-OH group of donors"/>
    <property type="evidence" value="ECO:0007669"/>
    <property type="project" value="InterPro"/>
</dbReference>
<dbReference type="SUPFAM" id="SSF51905">
    <property type="entry name" value="FAD/NAD(P)-binding domain"/>
    <property type="match status" value="1"/>
</dbReference>
<proteinExistence type="inferred from homology"/>